<dbReference type="EMBL" id="JAQQXT010000007">
    <property type="protein sequence ID" value="MDC8772404.1"/>
    <property type="molecule type" value="Genomic_DNA"/>
</dbReference>
<evidence type="ECO:0000259" key="7">
    <source>
        <dbReference type="Pfam" id="PF04138"/>
    </source>
</evidence>
<reference evidence="8 9" key="1">
    <citation type="submission" date="2022-10" db="EMBL/GenBank/DDBJ databases">
        <title>Paucibacter sp. hw1 Genome sequencing.</title>
        <authorList>
            <person name="Park S."/>
        </authorList>
    </citation>
    <scope>NUCLEOTIDE SEQUENCE [LARGE SCALE GENOMIC DNA]</scope>
    <source>
        <strain evidence="9">hw1</strain>
    </source>
</reference>
<dbReference type="InterPro" id="IPR051401">
    <property type="entry name" value="GtrA_CellWall_Glycosyl"/>
</dbReference>
<evidence type="ECO:0000256" key="1">
    <source>
        <dbReference type="ARBA" id="ARBA00004141"/>
    </source>
</evidence>
<dbReference type="Pfam" id="PF04138">
    <property type="entry name" value="GtrA_DPMS_TM"/>
    <property type="match status" value="1"/>
</dbReference>
<keyword evidence="9" id="KW-1185">Reference proteome</keyword>
<dbReference type="Proteomes" id="UP001221189">
    <property type="component" value="Unassembled WGS sequence"/>
</dbReference>
<feature type="transmembrane region" description="Helical" evidence="6">
    <location>
        <begin position="71"/>
        <end position="92"/>
    </location>
</feature>
<gene>
    <name evidence="8" type="ORF">PRZ03_12550</name>
</gene>
<feature type="domain" description="GtrA/DPMS transmembrane" evidence="7">
    <location>
        <begin position="7"/>
        <end position="120"/>
    </location>
</feature>
<organism evidence="8 9">
    <name type="scientific">Roseateles albus</name>
    <dbReference type="NCBI Taxonomy" id="2987525"/>
    <lineage>
        <taxon>Bacteria</taxon>
        <taxon>Pseudomonadati</taxon>
        <taxon>Pseudomonadota</taxon>
        <taxon>Betaproteobacteria</taxon>
        <taxon>Burkholderiales</taxon>
        <taxon>Sphaerotilaceae</taxon>
        <taxon>Roseateles</taxon>
    </lineage>
</organism>
<evidence type="ECO:0000256" key="4">
    <source>
        <dbReference type="ARBA" id="ARBA00022989"/>
    </source>
</evidence>
<feature type="transmembrane region" description="Helical" evidence="6">
    <location>
        <begin position="98"/>
        <end position="119"/>
    </location>
</feature>
<dbReference type="InterPro" id="IPR007267">
    <property type="entry name" value="GtrA_DPMS_TM"/>
</dbReference>
<comment type="caution">
    <text evidence="8">The sequence shown here is derived from an EMBL/GenBank/DDBJ whole genome shotgun (WGS) entry which is preliminary data.</text>
</comment>
<sequence length="129" mass="13872">MSSLAWFGLVGAAAATVHLAVVWLLVSQWQMAALVANVLGFALAFGVSFVGHHRLSFGAQQALASQALPRFALVALLGFAANELLYALLLAAGLDYRLALFLVLLAVAVMTWLLSRFWAFRTTRTPTPL</sequence>
<comment type="subcellular location">
    <subcellularLocation>
        <location evidence="1">Membrane</location>
        <topology evidence="1">Multi-pass membrane protein</topology>
    </subcellularLocation>
</comment>
<feature type="transmembrane region" description="Helical" evidence="6">
    <location>
        <begin position="29"/>
        <end position="50"/>
    </location>
</feature>
<keyword evidence="5 6" id="KW-0472">Membrane</keyword>
<evidence type="ECO:0000256" key="3">
    <source>
        <dbReference type="ARBA" id="ARBA00022692"/>
    </source>
</evidence>
<comment type="similarity">
    <text evidence="2">Belongs to the GtrA family.</text>
</comment>
<evidence type="ECO:0000256" key="6">
    <source>
        <dbReference type="SAM" id="Phobius"/>
    </source>
</evidence>
<dbReference type="RefSeq" id="WP_273600607.1">
    <property type="nucleotide sequence ID" value="NZ_JAQQXT010000007.1"/>
</dbReference>
<evidence type="ECO:0000313" key="8">
    <source>
        <dbReference type="EMBL" id="MDC8772404.1"/>
    </source>
</evidence>
<protein>
    <submittedName>
        <fullName evidence="8">GtrA family protein</fullName>
    </submittedName>
</protein>
<dbReference type="PANTHER" id="PTHR38459:SF1">
    <property type="entry name" value="PROPHAGE BACTOPRENOL-LINKED GLUCOSE TRANSLOCASE HOMOLOG"/>
    <property type="match status" value="1"/>
</dbReference>
<keyword evidence="4 6" id="KW-1133">Transmembrane helix</keyword>
<accession>A0ABT5KEQ3</accession>
<proteinExistence type="inferred from homology"/>
<dbReference type="PANTHER" id="PTHR38459">
    <property type="entry name" value="PROPHAGE BACTOPRENOL-LINKED GLUCOSE TRANSLOCASE HOMOLOG"/>
    <property type="match status" value="1"/>
</dbReference>
<evidence type="ECO:0000313" key="9">
    <source>
        <dbReference type="Proteomes" id="UP001221189"/>
    </source>
</evidence>
<evidence type="ECO:0000256" key="5">
    <source>
        <dbReference type="ARBA" id="ARBA00023136"/>
    </source>
</evidence>
<keyword evidence="3 6" id="KW-0812">Transmembrane</keyword>
<evidence type="ECO:0000256" key="2">
    <source>
        <dbReference type="ARBA" id="ARBA00009399"/>
    </source>
</evidence>
<name>A0ABT5KEQ3_9BURK</name>